<evidence type="ECO:0000256" key="1">
    <source>
        <dbReference type="SAM" id="SignalP"/>
    </source>
</evidence>
<dbReference type="EMBL" id="PDWK01000032">
    <property type="protein sequence ID" value="KAF1688929.1"/>
    <property type="molecule type" value="Genomic_DNA"/>
</dbReference>
<name>A0A921P249_9GAMM</name>
<feature type="chain" id="PRO_5036996183" description="Secreted protein" evidence="1">
    <location>
        <begin position="19"/>
        <end position="166"/>
    </location>
</feature>
<comment type="caution">
    <text evidence="2">The sequence shown here is derived from an EMBL/GenBank/DDBJ whole genome shotgun (WGS) entry which is preliminary data.</text>
</comment>
<accession>A0A921P249</accession>
<gene>
    <name evidence="2" type="ORF">CR938_07910</name>
</gene>
<evidence type="ECO:0008006" key="4">
    <source>
        <dbReference type="Google" id="ProtNLM"/>
    </source>
</evidence>
<reference evidence="2" key="1">
    <citation type="submission" date="2017-10" db="EMBL/GenBank/DDBJ databases">
        <title>Whole genome sequencing of members of genus Pseudoxanthomonas.</title>
        <authorList>
            <person name="Kumar S."/>
            <person name="Bansal K."/>
            <person name="Kaur A."/>
            <person name="Patil P."/>
            <person name="Sharma S."/>
            <person name="Patil P.B."/>
        </authorList>
    </citation>
    <scope>NUCLEOTIDE SEQUENCE</scope>
    <source>
        <strain evidence="2">DSM 22914</strain>
    </source>
</reference>
<organism evidence="2 3">
    <name type="scientific">Pseudoxanthomonas taiwanensis</name>
    <dbReference type="NCBI Taxonomy" id="176598"/>
    <lineage>
        <taxon>Bacteria</taxon>
        <taxon>Pseudomonadati</taxon>
        <taxon>Pseudomonadota</taxon>
        <taxon>Gammaproteobacteria</taxon>
        <taxon>Lysobacterales</taxon>
        <taxon>Lysobacteraceae</taxon>
        <taxon>Pseudoxanthomonas</taxon>
    </lineage>
</organism>
<keyword evidence="1" id="KW-0732">Signal</keyword>
<sequence>MLLAFLAALAAAVLPLRAQEPGPAIQRPPGSPQAVGAGHTVRQIPEACTRLEGVFTGQAEAPYRLRSVATAPQCRPRARYVDATVARPSARGSWILNDLIRIPRAGCPGHEAVVKVWRKPAEQAPARDGQGRARVYLEEGRRQAGSGRLPALPQFSAQLELAGAGC</sequence>
<evidence type="ECO:0000313" key="3">
    <source>
        <dbReference type="Proteomes" id="UP000717981"/>
    </source>
</evidence>
<evidence type="ECO:0000313" key="2">
    <source>
        <dbReference type="EMBL" id="KAF1688929.1"/>
    </source>
</evidence>
<protein>
    <recommendedName>
        <fullName evidence="4">Secreted protein</fullName>
    </recommendedName>
</protein>
<keyword evidence="3" id="KW-1185">Reference proteome</keyword>
<proteinExistence type="predicted"/>
<feature type="signal peptide" evidence="1">
    <location>
        <begin position="1"/>
        <end position="18"/>
    </location>
</feature>
<dbReference type="OrthoDB" id="5974698at2"/>
<dbReference type="Proteomes" id="UP000717981">
    <property type="component" value="Unassembled WGS sequence"/>
</dbReference>
<dbReference type="AlphaFoldDB" id="A0A921P249"/>